<evidence type="ECO:0008006" key="3">
    <source>
        <dbReference type="Google" id="ProtNLM"/>
    </source>
</evidence>
<accession>X1SKG8</accession>
<evidence type="ECO:0000313" key="2">
    <source>
        <dbReference type="EMBL" id="GAI68289.1"/>
    </source>
</evidence>
<feature type="non-terminal residue" evidence="2">
    <location>
        <position position="1"/>
    </location>
</feature>
<proteinExistence type="predicted"/>
<reference evidence="2" key="1">
    <citation type="journal article" date="2014" name="Front. Microbiol.">
        <title>High frequency of phylogenetically diverse reductive dehalogenase-homologous genes in deep subseafloor sedimentary metagenomes.</title>
        <authorList>
            <person name="Kawai M."/>
            <person name="Futagami T."/>
            <person name="Toyoda A."/>
            <person name="Takaki Y."/>
            <person name="Nishi S."/>
            <person name="Hori S."/>
            <person name="Arai W."/>
            <person name="Tsubouchi T."/>
            <person name="Morono Y."/>
            <person name="Uchiyama I."/>
            <person name="Ito T."/>
            <person name="Fujiyama A."/>
            <person name="Inagaki F."/>
            <person name="Takami H."/>
        </authorList>
    </citation>
    <scope>NUCLEOTIDE SEQUENCE</scope>
    <source>
        <strain evidence="2">Expedition CK06-06</strain>
    </source>
</reference>
<organism evidence="2">
    <name type="scientific">marine sediment metagenome</name>
    <dbReference type="NCBI Taxonomy" id="412755"/>
    <lineage>
        <taxon>unclassified sequences</taxon>
        <taxon>metagenomes</taxon>
        <taxon>ecological metagenomes</taxon>
    </lineage>
</organism>
<feature type="compositionally biased region" description="Basic and acidic residues" evidence="1">
    <location>
        <begin position="257"/>
        <end position="274"/>
    </location>
</feature>
<feature type="compositionally biased region" description="Basic and acidic residues" evidence="1">
    <location>
        <begin position="222"/>
        <end position="239"/>
    </location>
</feature>
<evidence type="ECO:0000256" key="1">
    <source>
        <dbReference type="SAM" id="MobiDB-lite"/>
    </source>
</evidence>
<sequence>SEGVKQQIYEILGISDIIRGANTRASESATAQNLKGQWANVRLREDTSDVARLWKDVFRIMAEIMAEHFDPMQLQLMTGIEVTPEMVEIMRSDIGRSFAVDIETDSTIATDDEADRAETMELVTTINGYLEQTIPAVQSGALPVNFVTETLTFMVSKFKNGKQLEDVVAELQPHLEGLVNFQQQMQQMQEQMGQMQEGLMQKDQQLQQAGQQIEGMGKELQKFNERKEGREDAKTRSEIENTQSDNQRDGISTMADAKQKAADTDLKGAQADKVRSETEIGVLQAFTGNG</sequence>
<name>X1SKG8_9ZZZZ</name>
<protein>
    <recommendedName>
        <fullName evidence="3">Portal protein</fullName>
    </recommendedName>
</protein>
<dbReference type="EMBL" id="BARW01002160">
    <property type="protein sequence ID" value="GAI68289.1"/>
    <property type="molecule type" value="Genomic_DNA"/>
</dbReference>
<comment type="caution">
    <text evidence="2">The sequence shown here is derived from an EMBL/GenBank/DDBJ whole genome shotgun (WGS) entry which is preliminary data.</text>
</comment>
<dbReference type="AlphaFoldDB" id="X1SKG8"/>
<feature type="region of interest" description="Disordered" evidence="1">
    <location>
        <begin position="222"/>
        <end position="274"/>
    </location>
</feature>
<gene>
    <name evidence="2" type="ORF">S12H4_06230</name>
</gene>